<feature type="compositionally biased region" description="Basic residues" evidence="1">
    <location>
        <begin position="134"/>
        <end position="152"/>
    </location>
</feature>
<keyword evidence="3" id="KW-1185">Reference proteome</keyword>
<dbReference type="EMBL" id="CACRXK020000083">
    <property type="protein sequence ID" value="CAB3977982.1"/>
    <property type="molecule type" value="Genomic_DNA"/>
</dbReference>
<proteinExistence type="predicted"/>
<feature type="compositionally biased region" description="Basic and acidic residues" evidence="1">
    <location>
        <begin position="61"/>
        <end position="71"/>
    </location>
</feature>
<dbReference type="PANTHER" id="PTHR13518:SF1">
    <property type="entry name" value="C2ORF42 HOMOLOG"/>
    <property type="match status" value="1"/>
</dbReference>
<dbReference type="AlphaFoldDB" id="A0A6S7FL95"/>
<organism evidence="2 3">
    <name type="scientific">Paramuricea clavata</name>
    <name type="common">Red gorgonian</name>
    <name type="synonym">Violescent sea-whip</name>
    <dbReference type="NCBI Taxonomy" id="317549"/>
    <lineage>
        <taxon>Eukaryota</taxon>
        <taxon>Metazoa</taxon>
        <taxon>Cnidaria</taxon>
        <taxon>Anthozoa</taxon>
        <taxon>Octocorallia</taxon>
        <taxon>Malacalcyonacea</taxon>
        <taxon>Plexauridae</taxon>
        <taxon>Paramuricea</taxon>
    </lineage>
</organism>
<dbReference type="OrthoDB" id="6506929at2759"/>
<protein>
    <submittedName>
        <fullName evidence="2">Uncharacterized protein</fullName>
    </submittedName>
</protein>
<dbReference type="InterPro" id="IPR026049">
    <property type="entry name" value="C2orf42"/>
</dbReference>
<evidence type="ECO:0000313" key="3">
    <source>
        <dbReference type="Proteomes" id="UP001152795"/>
    </source>
</evidence>
<feature type="region of interest" description="Disordered" evidence="1">
    <location>
        <begin position="61"/>
        <end position="93"/>
    </location>
</feature>
<gene>
    <name evidence="2" type="ORF">PACLA_8A040677</name>
</gene>
<dbReference type="Proteomes" id="UP001152795">
    <property type="component" value="Unassembled WGS sequence"/>
</dbReference>
<dbReference type="GO" id="GO:0005634">
    <property type="term" value="C:nucleus"/>
    <property type="evidence" value="ECO:0007669"/>
    <property type="project" value="TreeGrafter"/>
</dbReference>
<name>A0A6S7FL95_PARCT</name>
<feature type="region of interest" description="Disordered" evidence="1">
    <location>
        <begin position="134"/>
        <end position="165"/>
    </location>
</feature>
<comment type="caution">
    <text evidence="2">The sequence shown here is derived from an EMBL/GenBank/DDBJ whole genome shotgun (WGS) entry which is preliminary data.</text>
</comment>
<dbReference type="PANTHER" id="PTHR13518">
    <property type="entry name" value="PUTATIVE TREBLE-CLEF ZINC-FINGER C2ORF42 FAMILY MEMBER"/>
    <property type="match status" value="1"/>
</dbReference>
<evidence type="ECO:0000313" key="2">
    <source>
        <dbReference type="EMBL" id="CAB3977982.1"/>
    </source>
</evidence>
<evidence type="ECO:0000256" key="1">
    <source>
        <dbReference type="SAM" id="MobiDB-lite"/>
    </source>
</evidence>
<reference evidence="2" key="1">
    <citation type="submission" date="2020-04" db="EMBL/GenBank/DDBJ databases">
        <authorList>
            <person name="Alioto T."/>
            <person name="Alioto T."/>
            <person name="Gomez Garrido J."/>
        </authorList>
    </citation>
    <scope>NUCLEOTIDE SEQUENCE</scope>
    <source>
        <strain evidence="2">A484AB</strain>
    </source>
</reference>
<accession>A0A6S7FL95</accession>
<sequence>MSSKMVENSTNICDATTDTKDKGLLLVTVREGSSAPLVLRRFSEDGKVVLGLEQVIQGGFRKIEPKPRSESKEDECEDNIGGHTQSPRLLDSRSTRRGVRICPACQGRVGYRSKVCKHCLKSSGNSNKCTTNVKKRRVGQQKNKRKTKNTTRRVREQSGLAQENSEECHATVSIDNFDVPMSDPNPDETLLYVHVPTTTSTLETISNIDSHISGTANRTLSIENDCQILGIVNSNNDDVVYKAQTRLEVDKEDESSFNKVKTGLVEEQRVDRLGEVNNSGHELSQNLDNETCNQEFTLCRNNSIPSLPDMTVGRDDEELSQDEDLGQDSNNITSNVVDTISDSSANNVTNKVNDVGNLGTLADGVESTANDVQHQTNVMKTLIDYREKLATDAEICNGSTCDEDIPSKEGLSIHRISEDLTSEDVNSKVVPLNENSSPPIILVDVNSIGSISVTTTDDNSQSADANSVQASENPFVFENTDVNFSTENGNGEGPVDILAEIKVRSEQRGNVKRKKKPKVWQELRNRRKKARVSTVQFIRIEPKPFVDISEDSRKNKQGNVKQNRLLSSNPTRRGVMLCPLCQRDVGCRSRTCKYCKVAISLYSTKSPLDQKNLLAVELCEETSPEYTIFSVKKTLNASEDRCFVKKVKTTAEKGLPKNDRISEVFSCDCVGNVPTEKPSCEHTICMYKGPKITQARNITLTPSKIGTLPIDVFFKHKLGELWDKVKDKEFPLVQQVCQNILVVLDVDSNVERTPSSCIHVRFEKIRRRSISELHIFCSGMTCSAWNEVEDGEKDCPVTCIHYCVSLWAIASDNDLQKYLKIFLDATQVYLHSEVFDNVLEE</sequence>